<evidence type="ECO:0000256" key="4">
    <source>
        <dbReference type="ARBA" id="ARBA00022741"/>
    </source>
</evidence>
<evidence type="ECO:0000259" key="16">
    <source>
        <dbReference type="PROSITE" id="PS51194"/>
    </source>
</evidence>
<evidence type="ECO:0000256" key="9">
    <source>
        <dbReference type="ARBA" id="ARBA00023235"/>
    </source>
</evidence>
<dbReference type="PROSITE" id="PS51194">
    <property type="entry name" value="HELICASE_CTER"/>
    <property type="match status" value="1"/>
</dbReference>
<dbReference type="InterPro" id="IPR004589">
    <property type="entry name" value="DNA_helicase_ATP-dep_RecQ"/>
</dbReference>
<comment type="catalytic activity">
    <reaction evidence="11 13">
        <text>Couples ATP hydrolysis with the unwinding of duplex DNA by translocating in the 3'-5' direction.</text>
        <dbReference type="EC" id="5.6.2.4"/>
    </reaction>
</comment>
<dbReference type="GO" id="GO:0003677">
    <property type="term" value="F:DNA binding"/>
    <property type="evidence" value="ECO:0007669"/>
    <property type="project" value="UniProtKB-KW"/>
</dbReference>
<comment type="caution">
    <text evidence="17">The sequence shown here is derived from an EMBL/GenBank/DDBJ whole genome shotgun (WGS) entry which is preliminary data.</text>
</comment>
<name>A0A1Y1YH84_9FUNG</name>
<keyword evidence="18" id="KW-1185">Reference proteome</keyword>
<dbReference type="PANTHER" id="PTHR13710">
    <property type="entry name" value="DNA HELICASE RECQ FAMILY MEMBER"/>
    <property type="match status" value="1"/>
</dbReference>
<feature type="compositionally biased region" description="Polar residues" evidence="14">
    <location>
        <begin position="678"/>
        <end position="693"/>
    </location>
</feature>
<evidence type="ECO:0000256" key="7">
    <source>
        <dbReference type="ARBA" id="ARBA00022840"/>
    </source>
</evidence>
<dbReference type="GO" id="GO:0046872">
    <property type="term" value="F:metal ion binding"/>
    <property type="evidence" value="ECO:0007669"/>
    <property type="project" value="UniProtKB-KW"/>
</dbReference>
<evidence type="ECO:0000256" key="6">
    <source>
        <dbReference type="ARBA" id="ARBA00022806"/>
    </source>
</evidence>
<keyword evidence="3" id="KW-0479">Metal-binding</keyword>
<evidence type="ECO:0000259" key="15">
    <source>
        <dbReference type="PROSITE" id="PS51192"/>
    </source>
</evidence>
<dbReference type="InterPro" id="IPR014001">
    <property type="entry name" value="Helicase_ATP-bd"/>
</dbReference>
<dbReference type="PANTHER" id="PTHR13710:SF152">
    <property type="entry name" value="ATP-DEPENDENT DNA HELICASE Q5"/>
    <property type="match status" value="1"/>
</dbReference>
<keyword evidence="7 13" id="KW-0067">ATP-binding</keyword>
<evidence type="ECO:0000256" key="13">
    <source>
        <dbReference type="RuleBase" id="RU364117"/>
    </source>
</evidence>
<sequence>MNTDLDQEAVHRALKKVFKLDSFRGEQEAIVRNALEGKDCLVLMPTGGGKSLCYQLPGVLSKGITIVVSPLIALIQNQVQALQDLKIKAVALNSTITAKNRAKILADLSLKSPETKLLYVTPELMATYTFRQQLEDLHKRNLLARLVVDEAHCVSTWGHDFRPDYAKLGHFKKVFTTIPVMALTATATKSVRNDIIRMLNLPQPPELNVFETSFNRPNLHYEVRFKGEVNDNDPYLDFRGFLKKMRSMADQQMDVYETSGKRELQGVNGIIYCLERKMCEYVAQRLKKDGVNAEAYHAGLSNSAREKILKRWCDSSPAQGFSKSEPPIEVIVATISFGMGIDKRDVRFVVHWDMPKSLEGYYQESGRAGRDGNPSWCILYYSREDKEKMIYLLSKEASRRESETDSHSFNELIRYCESTSICRHLFLCKYFGESPKDLASLCPGGRCDICKKPERVTQSKTALLSTKRLGSGGFRSAADLIENPGCFQTNGLRMVESDDDSDQGHDTEDIWNKNKKLKIREELEQRSYLFGKASHSHEAPTNINRRGKSKFGLENPTASRISQLKLSVREMCFEKVLEAAKGYLIGLDNLWKGHGECGNSSREMLINKFAIKLESKAYHVSSSTSAYRSYLANRIREIKGFKPDTDFTQVNTIWDVFVETLAANRVDPIEDFDESSDEPSQTTLRPSSSFQAASSLLPAKTPTSTPPAKLQRTNSRPKTMGTLDMYFKPTSSTKPSRTQES</sequence>
<dbReference type="GO" id="GO:0005737">
    <property type="term" value="C:cytoplasm"/>
    <property type="evidence" value="ECO:0007669"/>
    <property type="project" value="TreeGrafter"/>
</dbReference>
<dbReference type="Proteomes" id="UP000193498">
    <property type="component" value="Unassembled WGS sequence"/>
</dbReference>
<dbReference type="InterPro" id="IPR011545">
    <property type="entry name" value="DEAD/DEAH_box_helicase_dom"/>
</dbReference>
<dbReference type="InterPro" id="IPR001650">
    <property type="entry name" value="Helicase_C-like"/>
</dbReference>
<evidence type="ECO:0000256" key="11">
    <source>
        <dbReference type="ARBA" id="ARBA00034617"/>
    </source>
</evidence>
<dbReference type="PROSITE" id="PS51192">
    <property type="entry name" value="HELICASE_ATP_BIND_1"/>
    <property type="match status" value="1"/>
</dbReference>
<dbReference type="EMBL" id="MCFE01000142">
    <property type="protein sequence ID" value="ORX96984.1"/>
    <property type="molecule type" value="Genomic_DNA"/>
</dbReference>
<comment type="subcellular location">
    <subcellularLocation>
        <location evidence="1 13">Nucleus</location>
    </subcellularLocation>
</comment>
<evidence type="ECO:0000256" key="8">
    <source>
        <dbReference type="ARBA" id="ARBA00023125"/>
    </source>
</evidence>
<comment type="similarity">
    <text evidence="2 13">Belongs to the helicase family. RecQ subfamily.</text>
</comment>
<comment type="catalytic activity">
    <reaction evidence="12 13">
        <text>ATP + H2O = ADP + phosphate + H(+)</text>
        <dbReference type="Rhea" id="RHEA:13065"/>
        <dbReference type="ChEBI" id="CHEBI:15377"/>
        <dbReference type="ChEBI" id="CHEBI:15378"/>
        <dbReference type="ChEBI" id="CHEBI:30616"/>
        <dbReference type="ChEBI" id="CHEBI:43474"/>
        <dbReference type="ChEBI" id="CHEBI:456216"/>
    </reaction>
</comment>
<keyword evidence="6 13" id="KW-0347">Helicase</keyword>
<feature type="domain" description="Helicase C-terminal" evidence="16">
    <location>
        <begin position="248"/>
        <end position="413"/>
    </location>
</feature>
<dbReference type="STRING" id="1314790.A0A1Y1YH84"/>
<dbReference type="AlphaFoldDB" id="A0A1Y1YH84"/>
<dbReference type="GO" id="GO:0009378">
    <property type="term" value="F:four-way junction helicase activity"/>
    <property type="evidence" value="ECO:0007669"/>
    <property type="project" value="TreeGrafter"/>
</dbReference>
<dbReference type="InterPro" id="IPR032284">
    <property type="entry name" value="RecQ_Zn-bd"/>
</dbReference>
<dbReference type="Pfam" id="PF00270">
    <property type="entry name" value="DEAD"/>
    <property type="match status" value="1"/>
</dbReference>
<dbReference type="SUPFAM" id="SSF52540">
    <property type="entry name" value="P-loop containing nucleoside triphosphate hydrolases"/>
    <property type="match status" value="1"/>
</dbReference>
<dbReference type="FunFam" id="3.40.50.300:FF:000444">
    <property type="entry name" value="ATP-dependent DNA helicase"/>
    <property type="match status" value="1"/>
</dbReference>
<dbReference type="InterPro" id="IPR027417">
    <property type="entry name" value="P-loop_NTPase"/>
</dbReference>
<accession>A0A1Y1YH84</accession>
<dbReference type="CDD" id="cd18794">
    <property type="entry name" value="SF2_C_RecQ"/>
    <property type="match status" value="1"/>
</dbReference>
<feature type="region of interest" description="Disordered" evidence="14">
    <location>
        <begin position="669"/>
        <end position="741"/>
    </location>
</feature>
<dbReference type="InParanoid" id="A0A1Y1YH84"/>
<dbReference type="InterPro" id="IPR002464">
    <property type="entry name" value="DNA/RNA_helicase_DEAH_CS"/>
</dbReference>
<dbReference type="GO" id="GO:0005694">
    <property type="term" value="C:chromosome"/>
    <property type="evidence" value="ECO:0007669"/>
    <property type="project" value="TreeGrafter"/>
</dbReference>
<keyword evidence="4 13" id="KW-0547">Nucleotide-binding</keyword>
<dbReference type="GO" id="GO:0043138">
    <property type="term" value="F:3'-5' DNA helicase activity"/>
    <property type="evidence" value="ECO:0007669"/>
    <property type="project" value="UniProtKB-EC"/>
</dbReference>
<feature type="compositionally biased region" description="Polar residues" evidence="14">
    <location>
        <begin position="729"/>
        <end position="741"/>
    </location>
</feature>
<dbReference type="Gene3D" id="3.40.50.300">
    <property type="entry name" value="P-loop containing nucleotide triphosphate hydrolases"/>
    <property type="match status" value="2"/>
</dbReference>
<keyword evidence="5 13" id="KW-0378">Hydrolase</keyword>
<dbReference type="EC" id="5.6.2.4" evidence="13"/>
<protein>
    <recommendedName>
        <fullName evidence="13">ATP-dependent DNA helicase</fullName>
        <ecNumber evidence="13">5.6.2.4</ecNumber>
    </recommendedName>
</protein>
<evidence type="ECO:0000256" key="3">
    <source>
        <dbReference type="ARBA" id="ARBA00022723"/>
    </source>
</evidence>
<feature type="compositionally biased region" description="Low complexity" evidence="14">
    <location>
        <begin position="694"/>
        <end position="710"/>
    </location>
</feature>
<dbReference type="SMART" id="SM00490">
    <property type="entry name" value="HELICc"/>
    <property type="match status" value="1"/>
</dbReference>
<gene>
    <name evidence="17" type="ORF">K493DRAFT_336710</name>
</gene>
<evidence type="ECO:0000256" key="2">
    <source>
        <dbReference type="ARBA" id="ARBA00005446"/>
    </source>
</evidence>
<evidence type="ECO:0000256" key="14">
    <source>
        <dbReference type="SAM" id="MobiDB-lite"/>
    </source>
</evidence>
<keyword evidence="9" id="KW-0413">Isomerase</keyword>
<keyword evidence="8" id="KW-0238">DNA-binding</keyword>
<evidence type="ECO:0000256" key="5">
    <source>
        <dbReference type="ARBA" id="ARBA00022801"/>
    </source>
</evidence>
<evidence type="ECO:0000256" key="12">
    <source>
        <dbReference type="ARBA" id="ARBA00049360"/>
    </source>
</evidence>
<dbReference type="GO" id="GO:0005524">
    <property type="term" value="F:ATP binding"/>
    <property type="evidence" value="ECO:0007669"/>
    <property type="project" value="UniProtKB-KW"/>
</dbReference>
<dbReference type="Pfam" id="PF00271">
    <property type="entry name" value="Helicase_C"/>
    <property type="match status" value="1"/>
</dbReference>
<evidence type="ECO:0000313" key="17">
    <source>
        <dbReference type="EMBL" id="ORX96984.1"/>
    </source>
</evidence>
<evidence type="ECO:0000256" key="1">
    <source>
        <dbReference type="ARBA" id="ARBA00004123"/>
    </source>
</evidence>
<dbReference type="Pfam" id="PF16124">
    <property type="entry name" value="RecQ_Zn_bind"/>
    <property type="match status" value="1"/>
</dbReference>
<dbReference type="NCBIfam" id="TIGR00614">
    <property type="entry name" value="recQ_fam"/>
    <property type="match status" value="1"/>
</dbReference>
<dbReference type="GO" id="GO:0016887">
    <property type="term" value="F:ATP hydrolysis activity"/>
    <property type="evidence" value="ECO:0007669"/>
    <property type="project" value="RHEA"/>
</dbReference>
<keyword evidence="10 13" id="KW-0539">Nucleus</keyword>
<evidence type="ECO:0000313" key="18">
    <source>
        <dbReference type="Proteomes" id="UP000193498"/>
    </source>
</evidence>
<reference evidence="17 18" key="1">
    <citation type="submission" date="2016-07" db="EMBL/GenBank/DDBJ databases">
        <title>Pervasive Adenine N6-methylation of Active Genes in Fungi.</title>
        <authorList>
            <consortium name="DOE Joint Genome Institute"/>
            <person name="Mondo S.J."/>
            <person name="Dannebaum R.O."/>
            <person name="Kuo R.C."/>
            <person name="Labutti K."/>
            <person name="Haridas S."/>
            <person name="Kuo A."/>
            <person name="Salamov A."/>
            <person name="Ahrendt S.R."/>
            <person name="Lipzen A."/>
            <person name="Sullivan W."/>
            <person name="Andreopoulos W.B."/>
            <person name="Clum A."/>
            <person name="Lindquist E."/>
            <person name="Daum C."/>
            <person name="Ramamoorthy G.K."/>
            <person name="Gryganskyi A."/>
            <person name="Culley D."/>
            <person name="Magnuson J.K."/>
            <person name="James T.Y."/>
            <person name="O'Malley M.A."/>
            <person name="Stajich J.E."/>
            <person name="Spatafora J.W."/>
            <person name="Visel A."/>
            <person name="Grigoriev I.V."/>
        </authorList>
    </citation>
    <scope>NUCLEOTIDE SEQUENCE [LARGE SCALE GENOMIC DNA]</scope>
    <source>
        <strain evidence="17 18">CBS 931.73</strain>
    </source>
</reference>
<feature type="domain" description="Helicase ATP-binding" evidence="15">
    <location>
        <begin position="31"/>
        <end position="205"/>
    </location>
</feature>
<dbReference type="GO" id="GO:0000724">
    <property type="term" value="P:double-strand break repair via homologous recombination"/>
    <property type="evidence" value="ECO:0007669"/>
    <property type="project" value="TreeGrafter"/>
</dbReference>
<dbReference type="SMART" id="SM00487">
    <property type="entry name" value="DEXDc"/>
    <property type="match status" value="1"/>
</dbReference>
<evidence type="ECO:0000256" key="10">
    <source>
        <dbReference type="ARBA" id="ARBA00023242"/>
    </source>
</evidence>
<dbReference type="OrthoDB" id="10261556at2759"/>
<organism evidence="17 18">
    <name type="scientific">Basidiobolus meristosporus CBS 931.73</name>
    <dbReference type="NCBI Taxonomy" id="1314790"/>
    <lineage>
        <taxon>Eukaryota</taxon>
        <taxon>Fungi</taxon>
        <taxon>Fungi incertae sedis</taxon>
        <taxon>Zoopagomycota</taxon>
        <taxon>Entomophthoromycotina</taxon>
        <taxon>Basidiobolomycetes</taxon>
        <taxon>Basidiobolales</taxon>
        <taxon>Basidiobolaceae</taxon>
        <taxon>Basidiobolus</taxon>
    </lineage>
</organism>
<dbReference type="PROSITE" id="PS00690">
    <property type="entry name" value="DEAH_ATP_HELICASE"/>
    <property type="match status" value="1"/>
</dbReference>
<dbReference type="GO" id="GO:0005634">
    <property type="term" value="C:nucleus"/>
    <property type="evidence" value="ECO:0007669"/>
    <property type="project" value="UniProtKB-SubCell"/>
</dbReference>
<proteinExistence type="inferred from homology"/>
<dbReference type="CDD" id="cd17920">
    <property type="entry name" value="DEXHc_RecQ"/>
    <property type="match status" value="1"/>
</dbReference>